<dbReference type="AlphaFoldDB" id="A0A2P6NJ98"/>
<accession>A0A2P6NJ98</accession>
<gene>
    <name evidence="1" type="ORF">PROFUN_08609</name>
</gene>
<name>A0A2P6NJ98_9EUKA</name>
<dbReference type="Proteomes" id="UP000241769">
    <property type="component" value="Unassembled WGS sequence"/>
</dbReference>
<proteinExistence type="predicted"/>
<evidence type="ECO:0000313" key="2">
    <source>
        <dbReference type="Proteomes" id="UP000241769"/>
    </source>
</evidence>
<organism evidence="1 2">
    <name type="scientific">Planoprotostelium fungivorum</name>
    <dbReference type="NCBI Taxonomy" id="1890364"/>
    <lineage>
        <taxon>Eukaryota</taxon>
        <taxon>Amoebozoa</taxon>
        <taxon>Evosea</taxon>
        <taxon>Variosea</taxon>
        <taxon>Cavosteliida</taxon>
        <taxon>Cavosteliaceae</taxon>
        <taxon>Planoprotostelium</taxon>
    </lineage>
</organism>
<reference evidence="1 2" key="1">
    <citation type="journal article" date="2018" name="Genome Biol. Evol.">
        <title>Multiple Roots of Fruiting Body Formation in Amoebozoa.</title>
        <authorList>
            <person name="Hillmann F."/>
            <person name="Forbes G."/>
            <person name="Novohradska S."/>
            <person name="Ferling I."/>
            <person name="Riege K."/>
            <person name="Groth M."/>
            <person name="Westermann M."/>
            <person name="Marz M."/>
            <person name="Spaller T."/>
            <person name="Winckler T."/>
            <person name="Schaap P."/>
            <person name="Glockner G."/>
        </authorList>
    </citation>
    <scope>NUCLEOTIDE SEQUENCE [LARGE SCALE GENOMIC DNA]</scope>
    <source>
        <strain evidence="1 2">Jena</strain>
    </source>
</reference>
<dbReference type="EMBL" id="MDYQ01000071">
    <property type="protein sequence ID" value="PRP84012.1"/>
    <property type="molecule type" value="Genomic_DNA"/>
</dbReference>
<dbReference type="InParanoid" id="A0A2P6NJ98"/>
<evidence type="ECO:0000313" key="1">
    <source>
        <dbReference type="EMBL" id="PRP84012.1"/>
    </source>
</evidence>
<comment type="caution">
    <text evidence="1">The sequence shown here is derived from an EMBL/GenBank/DDBJ whole genome shotgun (WGS) entry which is preliminary data.</text>
</comment>
<protein>
    <submittedName>
        <fullName evidence="1">Uncharacterized protein</fullName>
    </submittedName>
</protein>
<sequence length="39" mass="4539">MRDKKTSIYDDFALSYRVLKKSGGLKVRCLFNRQLSTVT</sequence>
<keyword evidence="2" id="KW-1185">Reference proteome</keyword>